<dbReference type="RefSeq" id="WP_046447384.1">
    <property type="nucleotide sequence ID" value="NZ_QRID01000020.1"/>
</dbReference>
<evidence type="ECO:0000313" key="1">
    <source>
        <dbReference type="EMBL" id="RHG25948.1"/>
    </source>
</evidence>
<organism evidence="1 2">
    <name type="scientific">Roseburia intestinalis</name>
    <dbReference type="NCBI Taxonomy" id="166486"/>
    <lineage>
        <taxon>Bacteria</taxon>
        <taxon>Bacillati</taxon>
        <taxon>Bacillota</taxon>
        <taxon>Clostridia</taxon>
        <taxon>Lachnospirales</taxon>
        <taxon>Lachnospiraceae</taxon>
        <taxon>Roseburia</taxon>
    </lineage>
</organism>
<comment type="caution">
    <text evidence="1">The sequence shown here is derived from an EMBL/GenBank/DDBJ whole genome shotgun (WGS) entry which is preliminary data.</text>
</comment>
<accession>A0A414SVE0</accession>
<dbReference type="AlphaFoldDB" id="A0A414SVE0"/>
<proteinExistence type="predicted"/>
<name>A0A414SVE0_9FIRM</name>
<reference evidence="1 2" key="1">
    <citation type="submission" date="2018-08" db="EMBL/GenBank/DDBJ databases">
        <title>A genome reference for cultivated species of the human gut microbiota.</title>
        <authorList>
            <person name="Zou Y."/>
            <person name="Xue W."/>
            <person name="Luo G."/>
        </authorList>
    </citation>
    <scope>NUCLEOTIDE SEQUENCE [LARGE SCALE GENOMIC DNA]</scope>
    <source>
        <strain evidence="1 2">AM22-21LB</strain>
    </source>
</reference>
<dbReference type="Proteomes" id="UP000284051">
    <property type="component" value="Unassembled WGS sequence"/>
</dbReference>
<sequence length="79" mass="8936">MDNRKNGVKVISANENISEGSKGIILEYVLEGMAEYYSADLSEKVILPMIVLKCFDDILSPTLPKKPLLKRLKNFKHKV</sequence>
<protein>
    <submittedName>
        <fullName evidence="1">Uncharacterized protein</fullName>
    </submittedName>
</protein>
<evidence type="ECO:0000313" key="2">
    <source>
        <dbReference type="Proteomes" id="UP000284051"/>
    </source>
</evidence>
<gene>
    <name evidence="1" type="ORF">DW264_15680</name>
</gene>
<dbReference type="EMBL" id="QRID01000020">
    <property type="protein sequence ID" value="RHG25948.1"/>
    <property type="molecule type" value="Genomic_DNA"/>
</dbReference>